<dbReference type="GO" id="GO:0003688">
    <property type="term" value="F:DNA replication origin binding"/>
    <property type="evidence" value="ECO:0007669"/>
    <property type="project" value="TreeGrafter"/>
</dbReference>
<keyword evidence="2" id="KW-1185">Reference proteome</keyword>
<gene>
    <name evidence="1" type="ORF">SSLN_LOCUS3653</name>
</gene>
<name>A0A183SHF5_SCHSO</name>
<evidence type="ECO:0000313" key="2">
    <source>
        <dbReference type="Proteomes" id="UP000275846"/>
    </source>
</evidence>
<sequence>MSTRCPLLRRWPCGVCPSLKWLHDSFVDVILLPTIFAPLPGIGACLQCNYRSLRADRECRKQGHILEFSTGTRRFFACRNCKARTTSLDRYPTLACK</sequence>
<dbReference type="GO" id="GO:0006270">
    <property type="term" value="P:DNA replication initiation"/>
    <property type="evidence" value="ECO:0007669"/>
    <property type="project" value="InterPro"/>
</dbReference>
<dbReference type="AlphaFoldDB" id="A0A183SHF5"/>
<dbReference type="PANTHER" id="PTHR13454">
    <property type="entry name" value="PROTEIN MCM10 HOMOLOG"/>
    <property type="match status" value="1"/>
</dbReference>
<dbReference type="Proteomes" id="UP000275846">
    <property type="component" value="Unassembled WGS sequence"/>
</dbReference>
<evidence type="ECO:0000313" key="3">
    <source>
        <dbReference type="WBParaSite" id="SSLN_0000376501-mRNA-1"/>
    </source>
</evidence>
<evidence type="ECO:0000313" key="1">
    <source>
        <dbReference type="EMBL" id="VDL90038.1"/>
    </source>
</evidence>
<reference evidence="3" key="1">
    <citation type="submission" date="2016-06" db="UniProtKB">
        <authorList>
            <consortium name="WormBaseParasite"/>
        </authorList>
    </citation>
    <scope>IDENTIFICATION</scope>
</reference>
<dbReference type="GO" id="GO:0003697">
    <property type="term" value="F:single-stranded DNA binding"/>
    <property type="evidence" value="ECO:0007669"/>
    <property type="project" value="InterPro"/>
</dbReference>
<organism evidence="3">
    <name type="scientific">Schistocephalus solidus</name>
    <name type="common">Tapeworm</name>
    <dbReference type="NCBI Taxonomy" id="70667"/>
    <lineage>
        <taxon>Eukaryota</taxon>
        <taxon>Metazoa</taxon>
        <taxon>Spiralia</taxon>
        <taxon>Lophotrochozoa</taxon>
        <taxon>Platyhelminthes</taxon>
        <taxon>Cestoda</taxon>
        <taxon>Eucestoda</taxon>
        <taxon>Diphyllobothriidea</taxon>
        <taxon>Diphyllobothriidae</taxon>
        <taxon>Schistocephalus</taxon>
    </lineage>
</organism>
<dbReference type="OrthoDB" id="6093546at2759"/>
<accession>A0A183SHF5</accession>
<dbReference type="WBParaSite" id="SSLN_0000376501-mRNA-1">
    <property type="protein sequence ID" value="SSLN_0000376501-mRNA-1"/>
    <property type="gene ID" value="SSLN_0000376501"/>
</dbReference>
<protein>
    <submittedName>
        <fullName evidence="3">Mcm10 domain-containing protein</fullName>
    </submittedName>
</protein>
<dbReference type="InterPro" id="IPR040184">
    <property type="entry name" value="Mcm10"/>
</dbReference>
<dbReference type="PANTHER" id="PTHR13454:SF11">
    <property type="entry name" value="PROTEIN MCM10 HOMOLOG"/>
    <property type="match status" value="1"/>
</dbReference>
<proteinExistence type="predicted"/>
<dbReference type="STRING" id="70667.A0A183SHF5"/>
<reference evidence="1 2" key="2">
    <citation type="submission" date="2018-11" db="EMBL/GenBank/DDBJ databases">
        <authorList>
            <consortium name="Pathogen Informatics"/>
        </authorList>
    </citation>
    <scope>NUCLEOTIDE SEQUENCE [LARGE SCALE GENOMIC DNA]</scope>
    <source>
        <strain evidence="1 2">NST_G2</strain>
    </source>
</reference>
<dbReference type="EMBL" id="UYSU01032607">
    <property type="protein sequence ID" value="VDL90038.1"/>
    <property type="molecule type" value="Genomic_DNA"/>
</dbReference>
<dbReference type="GO" id="GO:0043596">
    <property type="term" value="C:nuclear replication fork"/>
    <property type="evidence" value="ECO:0007669"/>
    <property type="project" value="TreeGrafter"/>
</dbReference>